<organism evidence="2 3">
    <name type="scientific">Brassica carinata</name>
    <name type="common">Ethiopian mustard</name>
    <name type="synonym">Abyssinian cabbage</name>
    <dbReference type="NCBI Taxonomy" id="52824"/>
    <lineage>
        <taxon>Eukaryota</taxon>
        <taxon>Viridiplantae</taxon>
        <taxon>Streptophyta</taxon>
        <taxon>Embryophyta</taxon>
        <taxon>Tracheophyta</taxon>
        <taxon>Spermatophyta</taxon>
        <taxon>Magnoliopsida</taxon>
        <taxon>eudicotyledons</taxon>
        <taxon>Gunneridae</taxon>
        <taxon>Pentapetalae</taxon>
        <taxon>rosids</taxon>
        <taxon>malvids</taxon>
        <taxon>Brassicales</taxon>
        <taxon>Brassicaceae</taxon>
        <taxon>Brassiceae</taxon>
        <taxon>Brassica</taxon>
    </lineage>
</organism>
<proteinExistence type="predicted"/>
<feature type="compositionally biased region" description="Basic residues" evidence="1">
    <location>
        <begin position="35"/>
        <end position="68"/>
    </location>
</feature>
<reference evidence="2 3" key="1">
    <citation type="submission" date="2020-02" db="EMBL/GenBank/DDBJ databases">
        <authorList>
            <person name="Ma Q."/>
            <person name="Huang Y."/>
            <person name="Song X."/>
            <person name="Pei D."/>
        </authorList>
    </citation>
    <scope>NUCLEOTIDE SEQUENCE [LARGE SCALE GENOMIC DNA]</scope>
    <source>
        <strain evidence="2">Sxm20200214</strain>
        <tissue evidence="2">Leaf</tissue>
    </source>
</reference>
<protein>
    <submittedName>
        <fullName evidence="2">Uncharacterized protein</fullName>
    </submittedName>
</protein>
<keyword evidence="3" id="KW-1185">Reference proteome</keyword>
<comment type="caution">
    <text evidence="2">The sequence shown here is derived from an EMBL/GenBank/DDBJ whole genome shotgun (WGS) entry which is preliminary data.</text>
</comment>
<feature type="region of interest" description="Disordered" evidence="1">
    <location>
        <begin position="29"/>
        <end position="82"/>
    </location>
</feature>
<dbReference type="Proteomes" id="UP000886595">
    <property type="component" value="Unassembled WGS sequence"/>
</dbReference>
<dbReference type="OrthoDB" id="10657686at2759"/>
<feature type="compositionally biased region" description="Basic and acidic residues" evidence="1">
    <location>
        <begin position="69"/>
        <end position="81"/>
    </location>
</feature>
<name>A0A8X7WR03_BRACI</name>
<gene>
    <name evidence="2" type="ORF">Bca52824_003878</name>
</gene>
<dbReference type="EMBL" id="JAAMPC010000001">
    <property type="protein sequence ID" value="KAG2332698.1"/>
    <property type="molecule type" value="Genomic_DNA"/>
</dbReference>
<accession>A0A8X7WR03</accession>
<sequence>MNAGDGEASDGTASRSSLTVLSYTILSLDQSKTSPPKRRRARSTQTSHQHHTFWNKKRHRHKRKRKKISSTEKRKQQEEIKSTSQVFSWRYWPELSPTESTWKDKQAFIRTLRTRFMLNGGVLMRVNRLITKVNQYHGLQRQVY</sequence>
<dbReference type="AlphaFoldDB" id="A0A8X7WR03"/>
<evidence type="ECO:0000256" key="1">
    <source>
        <dbReference type="SAM" id="MobiDB-lite"/>
    </source>
</evidence>
<evidence type="ECO:0000313" key="3">
    <source>
        <dbReference type="Proteomes" id="UP000886595"/>
    </source>
</evidence>
<evidence type="ECO:0000313" key="2">
    <source>
        <dbReference type="EMBL" id="KAG2332698.1"/>
    </source>
</evidence>